<dbReference type="PANTHER" id="PTHR35005:SF1">
    <property type="entry name" value="2-AMINO-5-FORMYLAMINO-6-RIBOSYLAMINOPYRIMIDIN-4(3H)-ONE 5'-MONOPHOSPHATE DEFORMYLASE"/>
    <property type="match status" value="1"/>
</dbReference>
<dbReference type="GO" id="GO:0016811">
    <property type="term" value="F:hydrolase activity, acting on carbon-nitrogen (but not peptide) bonds, in linear amides"/>
    <property type="evidence" value="ECO:0007669"/>
    <property type="project" value="TreeGrafter"/>
</dbReference>
<keyword evidence="7" id="KW-1185">Reference proteome</keyword>
<dbReference type="Gene3D" id="3.40.50.10310">
    <property type="entry name" value="Creatininase"/>
    <property type="match status" value="1"/>
</dbReference>
<evidence type="ECO:0000313" key="7">
    <source>
        <dbReference type="Proteomes" id="UP000257143"/>
    </source>
</evidence>
<accession>A0A3D8Q057</accession>
<dbReference type="Proteomes" id="UP000257143">
    <property type="component" value="Unassembled WGS sequence"/>
</dbReference>
<protein>
    <submittedName>
        <fullName evidence="6">Creatinine amidohydrolase</fullName>
    </submittedName>
</protein>
<proteinExistence type="inferred from homology"/>
<comment type="cofactor">
    <cofactor evidence="1">
        <name>Zn(2+)</name>
        <dbReference type="ChEBI" id="CHEBI:29105"/>
    </cofactor>
</comment>
<dbReference type="InterPro" id="IPR003785">
    <property type="entry name" value="Creatininase/forma_Hydrolase"/>
</dbReference>
<evidence type="ECO:0000256" key="1">
    <source>
        <dbReference type="ARBA" id="ARBA00001947"/>
    </source>
</evidence>
<evidence type="ECO:0000256" key="5">
    <source>
        <dbReference type="ARBA" id="ARBA00024029"/>
    </source>
</evidence>
<dbReference type="AlphaFoldDB" id="A0A3D8Q057"/>
<evidence type="ECO:0000313" key="6">
    <source>
        <dbReference type="EMBL" id="RDW21422.1"/>
    </source>
</evidence>
<organism evidence="6 7">
    <name type="scientific">Oceanobacillus arenosus</name>
    <dbReference type="NCBI Taxonomy" id="1229153"/>
    <lineage>
        <taxon>Bacteria</taxon>
        <taxon>Bacillati</taxon>
        <taxon>Bacillota</taxon>
        <taxon>Bacilli</taxon>
        <taxon>Bacillales</taxon>
        <taxon>Bacillaceae</taxon>
        <taxon>Oceanobacillus</taxon>
    </lineage>
</organism>
<reference evidence="7" key="1">
    <citation type="submission" date="2017-11" db="EMBL/GenBank/DDBJ databases">
        <authorList>
            <person name="Zhu W."/>
        </authorList>
    </citation>
    <scope>NUCLEOTIDE SEQUENCE [LARGE SCALE GENOMIC DNA]</scope>
    <source>
        <strain evidence="7">CAU 1183</strain>
    </source>
</reference>
<comment type="caution">
    <text evidence="6">The sequence shown here is derived from an EMBL/GenBank/DDBJ whole genome shotgun (WGS) entry which is preliminary data.</text>
</comment>
<dbReference type="GO" id="GO:0009231">
    <property type="term" value="P:riboflavin biosynthetic process"/>
    <property type="evidence" value="ECO:0007669"/>
    <property type="project" value="TreeGrafter"/>
</dbReference>
<dbReference type="RefSeq" id="WP_115771594.1">
    <property type="nucleotide sequence ID" value="NZ_PIOC01000003.1"/>
</dbReference>
<dbReference type="InterPro" id="IPR024087">
    <property type="entry name" value="Creatininase-like_sf"/>
</dbReference>
<dbReference type="GO" id="GO:0046872">
    <property type="term" value="F:metal ion binding"/>
    <property type="evidence" value="ECO:0007669"/>
    <property type="project" value="UniProtKB-KW"/>
</dbReference>
<dbReference type="EMBL" id="PIOC01000003">
    <property type="protein sequence ID" value="RDW21422.1"/>
    <property type="molecule type" value="Genomic_DNA"/>
</dbReference>
<keyword evidence="2" id="KW-0479">Metal-binding</keyword>
<evidence type="ECO:0000256" key="2">
    <source>
        <dbReference type="ARBA" id="ARBA00022723"/>
    </source>
</evidence>
<evidence type="ECO:0000256" key="3">
    <source>
        <dbReference type="ARBA" id="ARBA00022801"/>
    </source>
</evidence>
<keyword evidence="3 6" id="KW-0378">Hydrolase</keyword>
<name>A0A3D8Q057_9BACI</name>
<dbReference type="PANTHER" id="PTHR35005">
    <property type="entry name" value="3-DEHYDRO-SCYLLO-INOSOSE HYDROLASE"/>
    <property type="match status" value="1"/>
</dbReference>
<gene>
    <name evidence="6" type="ORF">CWR48_03195</name>
</gene>
<sequence>MRTRFLSKLTNGEVEEYLDRNDLIFVPVGVTETHGALPLDSETVLAEAFALKMAEAADGLVLHNLPYFFAGATPTGRGTVQMTTRDGAAYLDRIAQSLLNQGFRRQVYVTLHGPAYLTISPMIRDFFDRTKAPILYMDLMVTIGTLKDLSFNFFEKFNDMAIGSYDILGRLEDVPLNVPESNSVSYDVEKVMKANADNPASLLGKYALQSGAVGYYFDHASDHLYTPQLKTADERNYYAKSGVAAINEIIKGLDVATVVKQLSDLDEYTQNVSMKRYGEWLPK</sequence>
<dbReference type="SUPFAM" id="SSF102215">
    <property type="entry name" value="Creatininase"/>
    <property type="match status" value="1"/>
</dbReference>
<dbReference type="Pfam" id="PF02633">
    <property type="entry name" value="Creatininase"/>
    <property type="match status" value="1"/>
</dbReference>
<comment type="similarity">
    <text evidence="5">Belongs to the creatininase superfamily.</text>
</comment>
<evidence type="ECO:0000256" key="4">
    <source>
        <dbReference type="ARBA" id="ARBA00022833"/>
    </source>
</evidence>
<dbReference type="OrthoDB" id="9801445at2"/>
<keyword evidence="4" id="KW-0862">Zinc</keyword>